<evidence type="ECO:0000256" key="1">
    <source>
        <dbReference type="PROSITE-ProRule" id="PRU00176"/>
    </source>
</evidence>
<dbReference type="AlphaFoldDB" id="A0A183E2R4"/>
<dbReference type="InterPro" id="IPR035979">
    <property type="entry name" value="RBD_domain_sf"/>
</dbReference>
<dbReference type="EMBL" id="UYRT01082206">
    <property type="protein sequence ID" value="VDN25658.1"/>
    <property type="molecule type" value="Genomic_DNA"/>
</dbReference>
<dbReference type="SMART" id="SM00451">
    <property type="entry name" value="ZnF_U1"/>
    <property type="match status" value="1"/>
</dbReference>
<evidence type="ECO:0000313" key="3">
    <source>
        <dbReference type="EMBL" id="VDN25658.1"/>
    </source>
</evidence>
<feature type="domain" description="RRM" evidence="2">
    <location>
        <begin position="45"/>
        <end position="126"/>
    </location>
</feature>
<dbReference type="Pfam" id="PF00076">
    <property type="entry name" value="RRM_1"/>
    <property type="match status" value="1"/>
</dbReference>
<dbReference type="SUPFAM" id="SSF54928">
    <property type="entry name" value="RNA-binding domain, RBD"/>
    <property type="match status" value="2"/>
</dbReference>
<sequence length="377" mass="42385">MSKAAWCDICNVQLSSESLLSEHSKGKRHQKKSAEREALLALASRSVFLSGFDPEISVTDEEIAEALSCFGKVEKVQLDTRKKTFAFVEFSDEFSAQRAIFEDKLRIGYQTVLVRARKVDFNQAQSKPQEQSIVVSKIIHRINQTSFVSQVDALISFYCLTDAQVSERSSYEQLLTNALGQYFSSGAHVRIFGSSITSIGTKDSDVIAETLSCFGKVEKVQLDTRKKTFAFVEFSDEFSAQRAIFEDKLRIGYQTVLVRARKVDFNQAQSKPQEQSIVVSKIIRRINQPSFISQVDALINLYCLTDAQVSERSSYEQLLTNALGQYFSSGAHVRIFGSSITSIGTKDSDIVCFSFWARSYLSLKTVLFTFFDCLKSV</sequence>
<dbReference type="SUPFAM" id="SSF57667">
    <property type="entry name" value="beta-beta-alpha zinc fingers"/>
    <property type="match status" value="1"/>
</dbReference>
<evidence type="ECO:0000313" key="4">
    <source>
        <dbReference type="Proteomes" id="UP000271098"/>
    </source>
</evidence>
<evidence type="ECO:0000259" key="2">
    <source>
        <dbReference type="PROSITE" id="PS50102"/>
    </source>
</evidence>
<dbReference type="PROSITE" id="PS00028">
    <property type="entry name" value="ZINC_FINGER_C2H2_1"/>
    <property type="match status" value="1"/>
</dbReference>
<dbReference type="PANTHER" id="PTHR10693">
    <property type="entry name" value="RAS GTPASE-ACTIVATING PROTEIN-BINDING PROTEIN"/>
    <property type="match status" value="1"/>
</dbReference>
<dbReference type="Pfam" id="PF12874">
    <property type="entry name" value="zf-met"/>
    <property type="match status" value="1"/>
</dbReference>
<dbReference type="PANTHER" id="PTHR10693:SF20">
    <property type="entry name" value="AT27578P"/>
    <property type="match status" value="1"/>
</dbReference>
<accession>A0A183E2R4</accession>
<dbReference type="Pfam" id="PF13893">
    <property type="entry name" value="RRM_5"/>
    <property type="match status" value="1"/>
</dbReference>
<dbReference type="InterPro" id="IPR013087">
    <property type="entry name" value="Znf_C2H2_type"/>
</dbReference>
<dbReference type="InterPro" id="IPR000504">
    <property type="entry name" value="RRM_dom"/>
</dbReference>
<dbReference type="InterPro" id="IPR043519">
    <property type="entry name" value="NT_sf"/>
</dbReference>
<proteinExistence type="predicted"/>
<protein>
    <submittedName>
        <fullName evidence="5">RRM domain-containing protein</fullName>
    </submittedName>
</protein>
<dbReference type="WBParaSite" id="GPUH_0001527501-mRNA-1">
    <property type="protein sequence ID" value="GPUH_0001527501-mRNA-1"/>
    <property type="gene ID" value="GPUH_0001527501"/>
</dbReference>
<dbReference type="GO" id="GO:0008270">
    <property type="term" value="F:zinc ion binding"/>
    <property type="evidence" value="ECO:0007669"/>
    <property type="project" value="InterPro"/>
</dbReference>
<name>A0A183E2R4_9BILA</name>
<keyword evidence="4" id="KW-1185">Reference proteome</keyword>
<dbReference type="GO" id="GO:0003729">
    <property type="term" value="F:mRNA binding"/>
    <property type="evidence" value="ECO:0007669"/>
    <property type="project" value="TreeGrafter"/>
</dbReference>
<dbReference type="GO" id="GO:1990904">
    <property type="term" value="C:ribonucleoprotein complex"/>
    <property type="evidence" value="ECO:0007669"/>
    <property type="project" value="TreeGrafter"/>
</dbReference>
<dbReference type="Proteomes" id="UP000271098">
    <property type="component" value="Unassembled WGS sequence"/>
</dbReference>
<dbReference type="InterPro" id="IPR039539">
    <property type="entry name" value="Ras_GTPase_bind_prot"/>
</dbReference>
<dbReference type="GO" id="GO:0005829">
    <property type="term" value="C:cytosol"/>
    <property type="evidence" value="ECO:0007669"/>
    <property type="project" value="TreeGrafter"/>
</dbReference>
<dbReference type="InterPro" id="IPR036236">
    <property type="entry name" value="Znf_C2H2_sf"/>
</dbReference>
<dbReference type="InterPro" id="IPR012677">
    <property type="entry name" value="Nucleotide-bd_a/b_plait_sf"/>
</dbReference>
<dbReference type="CDD" id="cd00590">
    <property type="entry name" value="RRM_SF"/>
    <property type="match status" value="2"/>
</dbReference>
<dbReference type="Gene3D" id="3.30.70.330">
    <property type="match status" value="2"/>
</dbReference>
<dbReference type="InterPro" id="IPR003604">
    <property type="entry name" value="Matrin/U1-like-C_Znf_C2H2"/>
</dbReference>
<dbReference type="Gene3D" id="3.30.160.60">
    <property type="entry name" value="Classic Zinc Finger"/>
    <property type="match status" value="1"/>
</dbReference>
<dbReference type="PROSITE" id="PS50102">
    <property type="entry name" value="RRM"/>
    <property type="match status" value="2"/>
</dbReference>
<organism evidence="5">
    <name type="scientific">Gongylonema pulchrum</name>
    <dbReference type="NCBI Taxonomy" id="637853"/>
    <lineage>
        <taxon>Eukaryota</taxon>
        <taxon>Metazoa</taxon>
        <taxon>Ecdysozoa</taxon>
        <taxon>Nematoda</taxon>
        <taxon>Chromadorea</taxon>
        <taxon>Rhabditida</taxon>
        <taxon>Spirurina</taxon>
        <taxon>Spiruromorpha</taxon>
        <taxon>Spiruroidea</taxon>
        <taxon>Gongylonematidae</taxon>
        <taxon>Gongylonema</taxon>
    </lineage>
</organism>
<reference evidence="5" key="1">
    <citation type="submission" date="2016-06" db="UniProtKB">
        <authorList>
            <consortium name="WormBaseParasite"/>
        </authorList>
    </citation>
    <scope>IDENTIFICATION</scope>
</reference>
<dbReference type="SUPFAM" id="SSF81301">
    <property type="entry name" value="Nucleotidyltransferase"/>
    <property type="match status" value="1"/>
</dbReference>
<dbReference type="OrthoDB" id="407432at2759"/>
<reference evidence="3 4" key="2">
    <citation type="submission" date="2018-11" db="EMBL/GenBank/DDBJ databases">
        <authorList>
            <consortium name="Pathogen Informatics"/>
        </authorList>
    </citation>
    <scope>NUCLEOTIDE SEQUENCE [LARGE SCALE GENOMIC DNA]</scope>
</reference>
<evidence type="ECO:0000313" key="5">
    <source>
        <dbReference type="WBParaSite" id="GPUH_0001527501-mRNA-1"/>
    </source>
</evidence>
<gene>
    <name evidence="3" type="ORF">GPUH_LOCUS15255</name>
</gene>
<feature type="domain" description="RRM" evidence="2">
    <location>
        <begin position="189"/>
        <end position="270"/>
    </location>
</feature>
<dbReference type="SMART" id="SM00360">
    <property type="entry name" value="RRM"/>
    <property type="match status" value="2"/>
</dbReference>
<keyword evidence="1" id="KW-0694">RNA-binding</keyword>